<dbReference type="HOGENOM" id="CLU_038171_1_0_1"/>
<dbReference type="PANTHER" id="PTHR34815">
    <property type="entry name" value="LYSINE ACETYLTRANSFERASE"/>
    <property type="match status" value="1"/>
</dbReference>
<sequence>MSSSVTTQGFILSQATVAERHQIWEATFVHWGTALSLEDYIGREEHNLKAPLSKDGGLTQWILTDDSPKDRRPIFSACETYRKRALIANRDGVVRDAITYGIASVFTPPRHGGKGHAKKLMTLLARQLRATSNFSVLWSDIGPKYYHAVGWKPVKNAYLRLAASHSTTENDPNLRSLIDSDIPSLVEEDQQRLRQQLERPSSKVRTLILPDRDTIQWHLYRENYMCQKTLGRVPSVRGVLWTSPTDADSKIRAIWTRNFSGKEPEKNIVHVIRLSIDKEDIADKDLADGFKAIGKFIQTDAQSWSCGHIEIWNPEERLKRAALSVEELGAEFIVREHEHLASLQWYGQEDVDDIDWVCNEGFAWC</sequence>
<dbReference type="EMBL" id="JH651201">
    <property type="protein sequence ID" value="EXA28657.1"/>
    <property type="molecule type" value="Genomic_DNA"/>
</dbReference>
<evidence type="ECO:0000313" key="2">
    <source>
        <dbReference type="EMBL" id="EXA28657.1"/>
    </source>
</evidence>
<evidence type="ECO:0000259" key="1">
    <source>
        <dbReference type="Pfam" id="PF22998"/>
    </source>
</evidence>
<dbReference type="AlphaFoldDB" id="W9NF96"/>
<dbReference type="OrthoDB" id="2020070at2759"/>
<dbReference type="InterPro" id="IPR055100">
    <property type="entry name" value="GNAT_LYC1-like"/>
</dbReference>
<dbReference type="SUPFAM" id="SSF55729">
    <property type="entry name" value="Acyl-CoA N-acyltransferases (Nat)"/>
    <property type="match status" value="1"/>
</dbReference>
<reference evidence="2" key="1">
    <citation type="submission" date="2011-10" db="EMBL/GenBank/DDBJ databases">
        <title>The Genome Sequence of Fusarium oxysporum HDV247.</title>
        <authorList>
            <consortium name="The Broad Institute Genome Sequencing Platform"/>
            <person name="Ma L.-J."/>
            <person name="Gale L.R."/>
            <person name="Schwartz D.C."/>
            <person name="Zhou S."/>
            <person name="Corby-Kistler H."/>
            <person name="Young S.K."/>
            <person name="Zeng Q."/>
            <person name="Gargeya S."/>
            <person name="Fitzgerald M."/>
            <person name="Haas B."/>
            <person name="Abouelleil A."/>
            <person name="Alvarado L."/>
            <person name="Arachchi H.M."/>
            <person name="Berlin A."/>
            <person name="Brown A."/>
            <person name="Chapman S.B."/>
            <person name="Chen Z."/>
            <person name="Dunbar C."/>
            <person name="Freedman E."/>
            <person name="Gearin G."/>
            <person name="Goldberg J."/>
            <person name="Griggs A."/>
            <person name="Gujja S."/>
            <person name="Heiman D."/>
            <person name="Howarth C."/>
            <person name="Larson L."/>
            <person name="Lui A."/>
            <person name="MacDonald P.J.P."/>
            <person name="Montmayeur A."/>
            <person name="Murphy C."/>
            <person name="Neiman D."/>
            <person name="Pearson M."/>
            <person name="Priest M."/>
            <person name="Roberts A."/>
            <person name="Saif S."/>
            <person name="Shea T."/>
            <person name="Shenoy N."/>
            <person name="Sisk P."/>
            <person name="Stolte C."/>
            <person name="Sykes S."/>
            <person name="Wortman J."/>
            <person name="Nusbaum C."/>
            <person name="Birren B."/>
        </authorList>
    </citation>
    <scope>NUCLEOTIDE SEQUENCE [LARGE SCALE GENOMIC DNA]</scope>
    <source>
        <strain evidence="2">HDV247</strain>
    </source>
</reference>
<dbReference type="PANTHER" id="PTHR34815:SF2">
    <property type="entry name" value="N-ACETYLTRANSFERASE DOMAIN-CONTAINING PROTEIN"/>
    <property type="match status" value="1"/>
</dbReference>
<dbReference type="Proteomes" id="UP000030751">
    <property type="component" value="Unassembled WGS sequence"/>
</dbReference>
<dbReference type="Pfam" id="PF22998">
    <property type="entry name" value="GNAT_LYC1-like"/>
    <property type="match status" value="1"/>
</dbReference>
<accession>W9NF96</accession>
<dbReference type="InterPro" id="IPR053013">
    <property type="entry name" value="LAT"/>
</dbReference>
<proteinExistence type="predicted"/>
<organism evidence="2">
    <name type="scientific">Fusarium oxysporum f. sp. pisi HDV247</name>
    <dbReference type="NCBI Taxonomy" id="1080344"/>
    <lineage>
        <taxon>Eukaryota</taxon>
        <taxon>Fungi</taxon>
        <taxon>Dikarya</taxon>
        <taxon>Ascomycota</taxon>
        <taxon>Pezizomycotina</taxon>
        <taxon>Sordariomycetes</taxon>
        <taxon>Hypocreomycetidae</taxon>
        <taxon>Hypocreales</taxon>
        <taxon>Nectriaceae</taxon>
        <taxon>Fusarium</taxon>
        <taxon>Fusarium oxysporum species complex</taxon>
    </lineage>
</organism>
<dbReference type="InterPro" id="IPR016181">
    <property type="entry name" value="Acyl_CoA_acyltransferase"/>
</dbReference>
<name>W9NF96_FUSOX</name>
<feature type="domain" description="LYC1 C-terminal" evidence="1">
    <location>
        <begin position="161"/>
        <end position="365"/>
    </location>
</feature>
<gene>
    <name evidence="2" type="ORF">FOVG_19748</name>
</gene>
<reference evidence="2" key="2">
    <citation type="submission" date="2012-05" db="EMBL/GenBank/DDBJ databases">
        <title>Annotation of the Genome Sequence of Fusarium oxysporum HDV247.</title>
        <authorList>
            <consortium name="The Broad Institute Genomics Platform"/>
            <person name="Ma L.-J."/>
            <person name="Corby-Kistler H."/>
            <person name="Broz K."/>
            <person name="Gale L.R."/>
            <person name="Jonkers W."/>
            <person name="O'Donnell K."/>
            <person name="Ploetz R."/>
            <person name="Steinberg C."/>
            <person name="Schwartz D.C."/>
            <person name="VanEtten H."/>
            <person name="Zhou S."/>
            <person name="Young S.K."/>
            <person name="Zeng Q."/>
            <person name="Gargeya S."/>
            <person name="Fitzgerald M."/>
            <person name="Abouelleil A."/>
            <person name="Alvarado L."/>
            <person name="Chapman S.B."/>
            <person name="Gainer-Dewar J."/>
            <person name="Goldberg J."/>
            <person name="Griggs A."/>
            <person name="Gujja S."/>
            <person name="Hansen M."/>
            <person name="Howarth C."/>
            <person name="Imamovic A."/>
            <person name="Ireland A."/>
            <person name="Larimer J."/>
            <person name="McCowan C."/>
            <person name="Murphy C."/>
            <person name="Pearson M."/>
            <person name="Poon T.W."/>
            <person name="Priest M."/>
            <person name="Roberts A."/>
            <person name="Saif S."/>
            <person name="Shea T."/>
            <person name="Sykes S."/>
            <person name="Wortman J."/>
            <person name="Nusbaum C."/>
            <person name="Birren B."/>
        </authorList>
    </citation>
    <scope>NUCLEOTIDE SEQUENCE</scope>
    <source>
        <strain evidence="2">HDV247</strain>
    </source>
</reference>
<dbReference type="Gene3D" id="3.40.630.30">
    <property type="match status" value="1"/>
</dbReference>
<protein>
    <recommendedName>
        <fullName evidence="1">LYC1 C-terminal domain-containing protein</fullName>
    </recommendedName>
</protein>